<accession>A0A3S4NST1</accession>
<dbReference type="GO" id="GO:0120147">
    <property type="term" value="F:formylglycine-generating oxidase activity"/>
    <property type="evidence" value="ECO:0007669"/>
    <property type="project" value="TreeGrafter"/>
</dbReference>
<evidence type="ECO:0000313" key="4">
    <source>
        <dbReference type="Proteomes" id="UP000281909"/>
    </source>
</evidence>
<dbReference type="EMBL" id="LR134318">
    <property type="protein sequence ID" value="VEF09117.1"/>
    <property type="molecule type" value="Genomic_DNA"/>
</dbReference>
<dbReference type="RefSeq" id="WP_232013067.1">
    <property type="nucleotide sequence ID" value="NZ_LR134318.1"/>
</dbReference>
<gene>
    <name evidence="3" type="primary">pkn1</name>
    <name evidence="3" type="ORF">NCTC9428_01104</name>
</gene>
<organism evidence="3 4">
    <name type="scientific">Pseudomonas fluorescens</name>
    <dbReference type="NCBI Taxonomy" id="294"/>
    <lineage>
        <taxon>Bacteria</taxon>
        <taxon>Pseudomonadati</taxon>
        <taxon>Pseudomonadota</taxon>
        <taxon>Gammaproteobacteria</taxon>
        <taxon>Pseudomonadales</taxon>
        <taxon>Pseudomonadaceae</taxon>
        <taxon>Pseudomonas</taxon>
    </lineage>
</organism>
<dbReference type="EC" id="2.7.11.1" evidence="3"/>
<proteinExistence type="predicted"/>
<dbReference type="PROSITE" id="PS51257">
    <property type="entry name" value="PROKAR_LIPOPROTEIN"/>
    <property type="match status" value="1"/>
</dbReference>
<dbReference type="Proteomes" id="UP000281909">
    <property type="component" value="Chromosome"/>
</dbReference>
<feature type="domain" description="Sulfatase-modifying factor enzyme-like" evidence="2">
    <location>
        <begin position="66"/>
        <end position="323"/>
    </location>
</feature>
<dbReference type="GO" id="GO:0004674">
    <property type="term" value="F:protein serine/threonine kinase activity"/>
    <property type="evidence" value="ECO:0007669"/>
    <property type="project" value="UniProtKB-EC"/>
</dbReference>
<dbReference type="InterPro" id="IPR042095">
    <property type="entry name" value="SUMF_sf"/>
</dbReference>
<name>A0A3S4NST1_PSEFL</name>
<dbReference type="InterPro" id="IPR051043">
    <property type="entry name" value="Sulfatase_Mod_Factor_Kinase"/>
</dbReference>
<dbReference type="Gene3D" id="3.90.1580.10">
    <property type="entry name" value="paralog of FGE (formylglycine-generating enzyme)"/>
    <property type="match status" value="1"/>
</dbReference>
<evidence type="ECO:0000259" key="2">
    <source>
        <dbReference type="Pfam" id="PF03781"/>
    </source>
</evidence>
<feature type="region of interest" description="Disordered" evidence="1">
    <location>
        <begin position="269"/>
        <end position="310"/>
    </location>
</feature>
<sequence>MLRQFVLGLPALMLLVGCDAESGPLPASKNLSPERVASIAATVKTKYPGLSAELRDKVLKTVVQSIDNMVFVEGGQFDMGDFGWICEYDEKDVCAWPCGQEPEQLCNISRDGNDDFVHPVKLSSYYISKYQTTIGEFDLFFTSQGRELFDSNYRARADLKSMYAPKLPAPTKHWQEAKDFCKWVGDLSGYPVDLPTEAQWEFSARNRGFHILFPTSNGSLNYGMNFPVGGEGGTFAVDRFPPNPLGIFNLSGNATDWVNDWYDKDYYRKSPIDDPQGPESGTQKVRRGSNYPEAPLSAAPIVRRWPDSPEQDAYYPGSGFRCAVQTGKSLR</sequence>
<dbReference type="PANTHER" id="PTHR23150">
    <property type="entry name" value="SULFATASE MODIFYING FACTOR 1, 2"/>
    <property type="match status" value="1"/>
</dbReference>
<dbReference type="InterPro" id="IPR005532">
    <property type="entry name" value="SUMF_dom"/>
</dbReference>
<dbReference type="AlphaFoldDB" id="A0A3S4NST1"/>
<dbReference type="Pfam" id="PF03781">
    <property type="entry name" value="FGE-sulfatase"/>
    <property type="match status" value="1"/>
</dbReference>
<protein>
    <submittedName>
        <fullName evidence="3">Protein PvdO</fullName>
        <ecNumber evidence="3">2.7.11.1</ecNumber>
    </submittedName>
</protein>
<evidence type="ECO:0000313" key="3">
    <source>
        <dbReference type="EMBL" id="VEF09117.1"/>
    </source>
</evidence>
<dbReference type="PANTHER" id="PTHR23150:SF19">
    <property type="entry name" value="FORMYLGLYCINE-GENERATING ENZYME"/>
    <property type="match status" value="1"/>
</dbReference>
<reference evidence="3 4" key="1">
    <citation type="submission" date="2018-12" db="EMBL/GenBank/DDBJ databases">
        <authorList>
            <consortium name="Pathogen Informatics"/>
        </authorList>
    </citation>
    <scope>NUCLEOTIDE SEQUENCE [LARGE SCALE GENOMIC DNA]</scope>
    <source>
        <strain evidence="3 4">NCTC9428</strain>
    </source>
</reference>
<dbReference type="InterPro" id="IPR016187">
    <property type="entry name" value="CTDL_fold"/>
</dbReference>
<dbReference type="SUPFAM" id="SSF56436">
    <property type="entry name" value="C-type lectin-like"/>
    <property type="match status" value="1"/>
</dbReference>
<evidence type="ECO:0000256" key="1">
    <source>
        <dbReference type="SAM" id="MobiDB-lite"/>
    </source>
</evidence>
<keyword evidence="3" id="KW-0808">Transferase</keyword>